<feature type="compositionally biased region" description="Basic and acidic residues" evidence="1">
    <location>
        <begin position="15"/>
        <end position="24"/>
    </location>
</feature>
<organism evidence="2 3">
    <name type="scientific">Gouania willdenowi</name>
    <name type="common">Blunt-snouted clingfish</name>
    <name type="synonym">Lepadogaster willdenowi</name>
    <dbReference type="NCBI Taxonomy" id="441366"/>
    <lineage>
        <taxon>Eukaryota</taxon>
        <taxon>Metazoa</taxon>
        <taxon>Chordata</taxon>
        <taxon>Craniata</taxon>
        <taxon>Vertebrata</taxon>
        <taxon>Euteleostomi</taxon>
        <taxon>Actinopterygii</taxon>
        <taxon>Neopterygii</taxon>
        <taxon>Teleostei</taxon>
        <taxon>Neoteleostei</taxon>
        <taxon>Acanthomorphata</taxon>
        <taxon>Ovalentaria</taxon>
        <taxon>Blenniimorphae</taxon>
        <taxon>Blenniiformes</taxon>
        <taxon>Gobiesocoidei</taxon>
        <taxon>Gobiesocidae</taxon>
        <taxon>Gobiesocinae</taxon>
        <taxon>Gouania</taxon>
    </lineage>
</organism>
<dbReference type="Proteomes" id="UP000694680">
    <property type="component" value="Chromosome 14"/>
</dbReference>
<feature type="compositionally biased region" description="Basic residues" evidence="1">
    <location>
        <begin position="180"/>
        <end position="191"/>
    </location>
</feature>
<feature type="region of interest" description="Disordered" evidence="1">
    <location>
        <begin position="407"/>
        <end position="430"/>
    </location>
</feature>
<feature type="compositionally biased region" description="Basic and acidic residues" evidence="1">
    <location>
        <begin position="32"/>
        <end position="41"/>
    </location>
</feature>
<feature type="compositionally biased region" description="Basic and acidic residues" evidence="1">
    <location>
        <begin position="242"/>
        <end position="253"/>
    </location>
</feature>
<dbReference type="Ensembl" id="ENSGWIT00000020654.1">
    <property type="protein sequence ID" value="ENSGWIP00000018757.1"/>
    <property type="gene ID" value="ENSGWIG00000010330.1"/>
</dbReference>
<evidence type="ECO:0000313" key="2">
    <source>
        <dbReference type="Ensembl" id="ENSGWIP00000018757.1"/>
    </source>
</evidence>
<feature type="region of interest" description="Disordered" evidence="1">
    <location>
        <begin position="474"/>
        <end position="518"/>
    </location>
</feature>
<name>A0A8C5EA73_GOUWI</name>
<reference evidence="2" key="3">
    <citation type="submission" date="2025-09" db="UniProtKB">
        <authorList>
            <consortium name="Ensembl"/>
        </authorList>
    </citation>
    <scope>IDENTIFICATION</scope>
</reference>
<proteinExistence type="predicted"/>
<reference evidence="2" key="1">
    <citation type="submission" date="2020-06" db="EMBL/GenBank/DDBJ databases">
        <authorList>
            <consortium name="Wellcome Sanger Institute Data Sharing"/>
        </authorList>
    </citation>
    <scope>NUCLEOTIDE SEQUENCE [LARGE SCALE GENOMIC DNA]</scope>
</reference>
<protein>
    <submittedName>
        <fullName evidence="2">Uncharacterized protein</fullName>
    </submittedName>
</protein>
<feature type="region of interest" description="Disordered" evidence="1">
    <location>
        <begin position="1"/>
        <end position="298"/>
    </location>
</feature>
<evidence type="ECO:0000313" key="3">
    <source>
        <dbReference type="Proteomes" id="UP000694680"/>
    </source>
</evidence>
<feature type="compositionally biased region" description="Polar residues" evidence="1">
    <location>
        <begin position="484"/>
        <end position="495"/>
    </location>
</feature>
<keyword evidence="3" id="KW-1185">Reference proteome</keyword>
<dbReference type="AlphaFoldDB" id="A0A8C5EA73"/>
<feature type="compositionally biased region" description="Basic and acidic residues" evidence="1">
    <location>
        <begin position="192"/>
        <end position="230"/>
    </location>
</feature>
<accession>A0A8C5EA73</accession>
<sequence>MVRSPPRRPPRLKPRPYEDGRRPAEGNYNPNSKDRRGDEAYQAKGSFNYRESRGRGRPPVVRLPLMREPREPRFNHWRSPNPDSFQRHSPKIEPGHSQRRPNRSPEVQHQSSSYGPAQGYHRNRGPPFQDHRSPSPRNVHHHGERRPGPAPHYQGSYRDPKRQAGFIPQDQRGREPRWNHGSRGRPYNRMKRWNEDRTFPHPHNGEHRPSGPQRNPREMQGRGSNPERYRINAAAAAPAGSHSRERERPHNDPHPPPPYRAPSWKLGPLSLPLSASYHRSSPERQMARPRKRRVSEVDMSPLNTEVEHSGFKHPRRERPQLLSVPRPFGGRPLSFRDKSLLIKNRQMRAESLMNLRLPTSVRAQQPAGETRGNLSSVLALRKKRFQPNAAPLREFDPQGEKVKRLTLREETADSSPRDSDTAKEQVESRRPLNSHRYGIFLNALFDGISSIKTRRDLKIFGSRLYTKVVKATGNAPLNRPQAPHQDTSYNNNQGLQGYAKPKQKEHKFQSTELNRVYN</sequence>
<feature type="compositionally biased region" description="Basic and acidic residues" evidence="1">
    <location>
        <begin position="65"/>
        <end position="74"/>
    </location>
</feature>
<feature type="compositionally biased region" description="Basic residues" evidence="1">
    <location>
        <begin position="1"/>
        <end position="14"/>
    </location>
</feature>
<evidence type="ECO:0000256" key="1">
    <source>
        <dbReference type="SAM" id="MobiDB-lite"/>
    </source>
</evidence>
<reference evidence="2" key="2">
    <citation type="submission" date="2025-08" db="UniProtKB">
        <authorList>
            <consortium name="Ensembl"/>
        </authorList>
    </citation>
    <scope>IDENTIFICATION</scope>
</reference>
<feature type="compositionally biased region" description="Polar residues" evidence="1">
    <location>
        <begin position="105"/>
        <end position="115"/>
    </location>
</feature>